<dbReference type="EMBL" id="BAABKM010000002">
    <property type="protein sequence ID" value="GAA4695241.1"/>
    <property type="molecule type" value="Genomic_DNA"/>
</dbReference>
<feature type="signal peptide" evidence="1">
    <location>
        <begin position="1"/>
        <end position="29"/>
    </location>
</feature>
<sequence length="137" mass="14491">MKTVYLARRLGAIAGAVALVVATSPAARAERADETANGGTVHGTFSAQNGVVKWNLTITDTSPDGDCVYIEIQPDLANHTDPEYHSQHACGNGNSAPAFTGERAYARELNGVRLKICNTSGVPDKCVQVDYNANDIT</sequence>
<keyword evidence="3" id="KW-1185">Reference proteome</keyword>
<evidence type="ECO:0000313" key="2">
    <source>
        <dbReference type="EMBL" id="GAA4695241.1"/>
    </source>
</evidence>
<proteinExistence type="predicted"/>
<name>A0ABP8WVC6_9ACTN</name>
<feature type="chain" id="PRO_5046296989" description="Secreted protein" evidence="1">
    <location>
        <begin position="30"/>
        <end position="137"/>
    </location>
</feature>
<keyword evidence="1" id="KW-0732">Signal</keyword>
<dbReference type="Proteomes" id="UP001499974">
    <property type="component" value="Unassembled WGS sequence"/>
</dbReference>
<gene>
    <name evidence="2" type="ORF">GCM10023349_08060</name>
</gene>
<evidence type="ECO:0000256" key="1">
    <source>
        <dbReference type="SAM" id="SignalP"/>
    </source>
</evidence>
<evidence type="ECO:0008006" key="4">
    <source>
        <dbReference type="Google" id="ProtNLM"/>
    </source>
</evidence>
<comment type="caution">
    <text evidence="2">The sequence shown here is derived from an EMBL/GenBank/DDBJ whole genome shotgun (WGS) entry which is preliminary data.</text>
</comment>
<evidence type="ECO:0000313" key="3">
    <source>
        <dbReference type="Proteomes" id="UP001499974"/>
    </source>
</evidence>
<protein>
    <recommendedName>
        <fullName evidence="4">Secreted protein</fullName>
    </recommendedName>
</protein>
<reference evidence="3" key="1">
    <citation type="journal article" date="2019" name="Int. J. Syst. Evol. Microbiol.">
        <title>The Global Catalogue of Microorganisms (GCM) 10K type strain sequencing project: providing services to taxonomists for standard genome sequencing and annotation.</title>
        <authorList>
            <consortium name="The Broad Institute Genomics Platform"/>
            <consortium name="The Broad Institute Genome Sequencing Center for Infectious Disease"/>
            <person name="Wu L."/>
            <person name="Ma J."/>
        </authorList>
    </citation>
    <scope>NUCLEOTIDE SEQUENCE [LARGE SCALE GENOMIC DNA]</scope>
    <source>
        <strain evidence="3">JCM 18531</strain>
    </source>
</reference>
<organism evidence="2 3">
    <name type="scientific">Nocardioides conyzicola</name>
    <dbReference type="NCBI Taxonomy" id="1651781"/>
    <lineage>
        <taxon>Bacteria</taxon>
        <taxon>Bacillati</taxon>
        <taxon>Actinomycetota</taxon>
        <taxon>Actinomycetes</taxon>
        <taxon>Propionibacteriales</taxon>
        <taxon>Nocardioidaceae</taxon>
        <taxon>Nocardioides</taxon>
    </lineage>
</organism>
<accession>A0ABP8WVC6</accession>